<feature type="transmembrane region" description="Helical" evidence="10">
    <location>
        <begin position="300"/>
        <end position="321"/>
    </location>
</feature>
<evidence type="ECO:0000256" key="1">
    <source>
        <dbReference type="ARBA" id="ARBA00004651"/>
    </source>
</evidence>
<dbReference type="GO" id="GO:0015386">
    <property type="term" value="F:potassium:proton antiporter activity"/>
    <property type="evidence" value="ECO:0007669"/>
    <property type="project" value="TreeGrafter"/>
</dbReference>
<keyword evidence="3" id="KW-1003">Cell membrane</keyword>
<accession>A0A212S920</accession>
<comment type="subcellular location">
    <subcellularLocation>
        <location evidence="1">Cell membrane</location>
        <topology evidence="1">Multi-pass membrane protein</topology>
    </subcellularLocation>
</comment>
<evidence type="ECO:0000256" key="9">
    <source>
        <dbReference type="ARBA" id="ARBA00023201"/>
    </source>
</evidence>
<evidence type="ECO:0000256" key="4">
    <source>
        <dbReference type="ARBA" id="ARBA00022692"/>
    </source>
</evidence>
<gene>
    <name evidence="12" type="ORF">SAMN06265338_11628</name>
</gene>
<dbReference type="GO" id="GO:0005886">
    <property type="term" value="C:plasma membrane"/>
    <property type="evidence" value="ECO:0007669"/>
    <property type="project" value="UniProtKB-SubCell"/>
</dbReference>
<dbReference type="GO" id="GO:0015385">
    <property type="term" value="F:sodium:proton antiporter activity"/>
    <property type="evidence" value="ECO:0007669"/>
    <property type="project" value="InterPro"/>
</dbReference>
<keyword evidence="5 10" id="KW-1133">Transmembrane helix</keyword>
<feature type="transmembrane region" description="Helical" evidence="10">
    <location>
        <begin position="268"/>
        <end position="288"/>
    </location>
</feature>
<name>A0A212S920_RHOAC</name>
<keyword evidence="13" id="KW-1185">Reference proteome</keyword>
<evidence type="ECO:0000259" key="11">
    <source>
        <dbReference type="Pfam" id="PF00999"/>
    </source>
</evidence>
<keyword evidence="9" id="KW-0739">Sodium transport</keyword>
<feature type="transmembrane region" description="Helical" evidence="10">
    <location>
        <begin position="111"/>
        <end position="133"/>
    </location>
</feature>
<sequence length="506" mass="54588">MLIFETILALLLGAALLSMLARAIGAPYPVLLALGGAVLAFAPGLPSLDLPPDLILALFVAPVLLDAAHDMSFRDLKRNWRPVFSLVVVAVGLTTLAVAMVARWFLPDMPWGAAIALGALLAPPDAVSAIAVMRQAKPPHRIRSVLEGESLLNDATSLLIYRLAVGAVVTGELTFQEAAPQFLLVAFGSAVVGWSLAKLALVLIGRIADAPTSTVLQFITTFGVWLLAERLGLSEVVTLVTFGLTAGRSSTFVMRADVRLRSYANWETVTFVLNVLAFTLIGLQLRPILPALEDGRHIDWLLLSLVILAVVIAVRMAWVFIYRSLRHATANEPGEMTRPESLKAAIIVGWSGMRGLVTLAAALALPESFPYRSFILLTAFIVVLGTLVIQGATLRLLLAWLDLPADTLIEQEIALARAATLTAALEALGGEDGPAAERLRLEYASMLEQAKAGQDPYAVPDKILRRQIIPHARHALDDLRCRGEIGDDAYRQVEHELDRLELTTGV</sequence>
<reference evidence="13" key="1">
    <citation type="submission" date="2017-06" db="EMBL/GenBank/DDBJ databases">
        <authorList>
            <person name="Varghese N."/>
            <person name="Submissions S."/>
        </authorList>
    </citation>
    <scope>NUCLEOTIDE SEQUENCE [LARGE SCALE GENOMIC DNA]</scope>
    <source>
        <strain evidence="13">DSM 137</strain>
    </source>
</reference>
<dbReference type="RefSeq" id="WP_088522215.1">
    <property type="nucleotide sequence ID" value="NZ_FYDG01000016.1"/>
</dbReference>
<feature type="transmembrane region" description="Helical" evidence="10">
    <location>
        <begin position="342"/>
        <end position="365"/>
    </location>
</feature>
<keyword evidence="6" id="KW-0915">Sodium</keyword>
<feature type="transmembrane region" description="Helical" evidence="10">
    <location>
        <begin position="224"/>
        <end position="247"/>
    </location>
</feature>
<protein>
    <submittedName>
        <fullName evidence="12">Sodium/proton antiporter, CPA1 family</fullName>
    </submittedName>
</protein>
<feature type="transmembrane region" description="Helical" evidence="10">
    <location>
        <begin position="371"/>
        <end position="389"/>
    </location>
</feature>
<evidence type="ECO:0000256" key="2">
    <source>
        <dbReference type="ARBA" id="ARBA00022448"/>
    </source>
</evidence>
<dbReference type="GO" id="GO:0051453">
    <property type="term" value="P:regulation of intracellular pH"/>
    <property type="evidence" value="ECO:0007669"/>
    <property type="project" value="TreeGrafter"/>
</dbReference>
<dbReference type="GO" id="GO:0098719">
    <property type="term" value="P:sodium ion import across plasma membrane"/>
    <property type="evidence" value="ECO:0007669"/>
    <property type="project" value="TreeGrafter"/>
</dbReference>
<organism evidence="12 13">
    <name type="scientific">Rhodoblastus acidophilus</name>
    <name type="common">Rhodopseudomonas acidophila</name>
    <dbReference type="NCBI Taxonomy" id="1074"/>
    <lineage>
        <taxon>Bacteria</taxon>
        <taxon>Pseudomonadati</taxon>
        <taxon>Pseudomonadota</taxon>
        <taxon>Alphaproteobacteria</taxon>
        <taxon>Hyphomicrobiales</taxon>
        <taxon>Rhodoblastaceae</taxon>
        <taxon>Rhodoblastus</taxon>
    </lineage>
</organism>
<keyword evidence="4 10" id="KW-0812">Transmembrane</keyword>
<dbReference type="PANTHER" id="PTHR10110">
    <property type="entry name" value="SODIUM/HYDROGEN EXCHANGER"/>
    <property type="match status" value="1"/>
</dbReference>
<evidence type="ECO:0000256" key="5">
    <source>
        <dbReference type="ARBA" id="ARBA00022989"/>
    </source>
</evidence>
<feature type="domain" description="Cation/H+ exchanger transmembrane" evidence="11">
    <location>
        <begin position="14"/>
        <end position="400"/>
    </location>
</feature>
<evidence type="ECO:0000256" key="8">
    <source>
        <dbReference type="ARBA" id="ARBA00023136"/>
    </source>
</evidence>
<feature type="transmembrane region" description="Helical" evidence="10">
    <location>
        <begin position="182"/>
        <end position="204"/>
    </location>
</feature>
<evidence type="ECO:0000256" key="6">
    <source>
        <dbReference type="ARBA" id="ARBA00023053"/>
    </source>
</evidence>
<dbReference type="Proteomes" id="UP000198418">
    <property type="component" value="Unassembled WGS sequence"/>
</dbReference>
<evidence type="ECO:0000313" key="12">
    <source>
        <dbReference type="EMBL" id="SNB81676.1"/>
    </source>
</evidence>
<evidence type="ECO:0000256" key="7">
    <source>
        <dbReference type="ARBA" id="ARBA00023065"/>
    </source>
</evidence>
<dbReference type="EMBL" id="FYDG01000016">
    <property type="protein sequence ID" value="SNB81676.1"/>
    <property type="molecule type" value="Genomic_DNA"/>
</dbReference>
<dbReference type="AlphaFoldDB" id="A0A212S920"/>
<feature type="transmembrane region" description="Helical" evidence="10">
    <location>
        <begin position="83"/>
        <end position="105"/>
    </location>
</feature>
<dbReference type="InterPro" id="IPR018422">
    <property type="entry name" value="Cation/H_exchanger_CPA1"/>
</dbReference>
<dbReference type="Pfam" id="PF00999">
    <property type="entry name" value="Na_H_Exchanger"/>
    <property type="match status" value="1"/>
</dbReference>
<evidence type="ECO:0000256" key="10">
    <source>
        <dbReference type="SAM" id="Phobius"/>
    </source>
</evidence>
<keyword evidence="7" id="KW-0406">Ion transport</keyword>
<evidence type="ECO:0000313" key="13">
    <source>
        <dbReference type="Proteomes" id="UP000198418"/>
    </source>
</evidence>
<dbReference type="OrthoDB" id="9809206at2"/>
<keyword evidence="8 10" id="KW-0472">Membrane</keyword>
<proteinExistence type="predicted"/>
<dbReference type="PANTHER" id="PTHR10110:SF86">
    <property type="entry name" value="SODIUM_HYDROGEN EXCHANGER 7"/>
    <property type="match status" value="1"/>
</dbReference>
<dbReference type="InterPro" id="IPR006153">
    <property type="entry name" value="Cation/H_exchanger_TM"/>
</dbReference>
<keyword evidence="2" id="KW-0813">Transport</keyword>
<evidence type="ECO:0000256" key="3">
    <source>
        <dbReference type="ARBA" id="ARBA00022475"/>
    </source>
</evidence>
<dbReference type="Gene3D" id="6.10.140.1330">
    <property type="match status" value="1"/>
</dbReference>